<proteinExistence type="predicted"/>
<protein>
    <submittedName>
        <fullName evidence="1">Uncharacterized protein</fullName>
    </submittedName>
</protein>
<dbReference type="RefSeq" id="WP_381204372.1">
    <property type="nucleotide sequence ID" value="NZ_JBHSPC010000006.1"/>
</dbReference>
<keyword evidence="2" id="KW-1185">Reference proteome</keyword>
<reference evidence="2" key="1">
    <citation type="journal article" date="2019" name="Int. J. Syst. Evol. Microbiol.">
        <title>The Global Catalogue of Microorganisms (GCM) 10K type strain sequencing project: providing services to taxonomists for standard genome sequencing and annotation.</title>
        <authorList>
            <consortium name="The Broad Institute Genomics Platform"/>
            <consortium name="The Broad Institute Genome Sequencing Center for Infectious Disease"/>
            <person name="Wu L."/>
            <person name="Ma J."/>
        </authorList>
    </citation>
    <scope>NUCLEOTIDE SEQUENCE [LARGE SCALE GENOMIC DNA]</scope>
    <source>
        <strain evidence="2">JCM 13852</strain>
    </source>
</reference>
<dbReference type="EMBL" id="JBHSPC010000006">
    <property type="protein sequence ID" value="MFC5668754.1"/>
    <property type="molecule type" value="Genomic_DNA"/>
</dbReference>
<organism evidence="1 2">
    <name type="scientific">Streptomyces incanus</name>
    <dbReference type="NCBI Taxonomy" id="887453"/>
    <lineage>
        <taxon>Bacteria</taxon>
        <taxon>Bacillati</taxon>
        <taxon>Actinomycetota</taxon>
        <taxon>Actinomycetes</taxon>
        <taxon>Kitasatosporales</taxon>
        <taxon>Streptomycetaceae</taxon>
        <taxon>Streptomyces</taxon>
    </lineage>
</organism>
<comment type="caution">
    <text evidence="1">The sequence shown here is derived from an EMBL/GenBank/DDBJ whole genome shotgun (WGS) entry which is preliminary data.</text>
</comment>
<sequence length="42" mass="4268">MRTYHSVGGPASSIGAALSFAIDQPAEVDAGEITVRPTTGHV</sequence>
<accession>A0ABW0XGZ4</accession>
<name>A0ABW0XGZ4_9ACTN</name>
<gene>
    <name evidence="1" type="ORF">ACFP2V_01075</name>
</gene>
<evidence type="ECO:0000313" key="2">
    <source>
        <dbReference type="Proteomes" id="UP001596183"/>
    </source>
</evidence>
<dbReference type="Proteomes" id="UP001596183">
    <property type="component" value="Unassembled WGS sequence"/>
</dbReference>
<evidence type="ECO:0000313" key="1">
    <source>
        <dbReference type="EMBL" id="MFC5668754.1"/>
    </source>
</evidence>